<dbReference type="NCBIfam" id="TIGR01841">
    <property type="entry name" value="phasin"/>
    <property type="match status" value="1"/>
</dbReference>
<reference evidence="3 4" key="1">
    <citation type="submission" date="2017-04" db="EMBL/GenBank/DDBJ databases">
        <authorList>
            <person name="Afonso C.L."/>
            <person name="Miller P.J."/>
            <person name="Scott M.A."/>
            <person name="Spackman E."/>
            <person name="Goraichik I."/>
            <person name="Dimitrov K.M."/>
            <person name="Suarez D.L."/>
            <person name="Swayne D.E."/>
        </authorList>
    </citation>
    <scope>NUCLEOTIDE SEQUENCE [LARGE SCALE GENOMIC DNA]</scope>
    <source>
        <strain evidence="3 4">B5P</strain>
    </source>
</reference>
<feature type="coiled-coil region" evidence="1">
    <location>
        <begin position="114"/>
        <end position="141"/>
    </location>
</feature>
<name>A0A1X7P9T6_9HYPH</name>
<evidence type="ECO:0000259" key="2">
    <source>
        <dbReference type="Pfam" id="PF09361"/>
    </source>
</evidence>
<dbReference type="InterPro" id="IPR018968">
    <property type="entry name" value="Phasin"/>
</dbReference>
<dbReference type="EMBL" id="FXBL01000004">
    <property type="protein sequence ID" value="SMH47148.1"/>
    <property type="molecule type" value="Genomic_DNA"/>
</dbReference>
<proteinExistence type="predicted"/>
<evidence type="ECO:0000313" key="4">
    <source>
        <dbReference type="Proteomes" id="UP000193083"/>
    </source>
</evidence>
<keyword evidence="1" id="KW-0175">Coiled coil</keyword>
<protein>
    <submittedName>
        <fullName evidence="3">Phasin family protein</fullName>
    </submittedName>
</protein>
<dbReference type="RefSeq" id="WP_085465283.1">
    <property type="nucleotide sequence ID" value="NZ_FXBL01000004.1"/>
</dbReference>
<dbReference type="InterPro" id="IPR010127">
    <property type="entry name" value="Phasin_subfam-1"/>
</dbReference>
<sequence>MAKKTDNGSFIDMFKSFGEELKMPSVDVDKIIEHHRKNLETLEKTAKAATAGASSLMDKQRRILEETLREVSDMAQDFRASGGPQELMSKQADFARRSFETAVKNASEMADVVRKSSTETIEILRDRIKEAMEEIREGMERKK</sequence>
<accession>A0A1X7P9T6</accession>
<evidence type="ECO:0000313" key="3">
    <source>
        <dbReference type="EMBL" id="SMH47148.1"/>
    </source>
</evidence>
<keyword evidence="4" id="KW-1185">Reference proteome</keyword>
<dbReference type="Pfam" id="PF09361">
    <property type="entry name" value="Phasin_2"/>
    <property type="match status" value="1"/>
</dbReference>
<gene>
    <name evidence="3" type="ORF">SAMN02982922_3465</name>
</gene>
<evidence type="ECO:0000256" key="1">
    <source>
        <dbReference type="SAM" id="Coils"/>
    </source>
</evidence>
<organism evidence="3 4">
    <name type="scientific">Mesorhizobium australicum</name>
    <dbReference type="NCBI Taxonomy" id="536018"/>
    <lineage>
        <taxon>Bacteria</taxon>
        <taxon>Pseudomonadati</taxon>
        <taxon>Pseudomonadota</taxon>
        <taxon>Alphaproteobacteria</taxon>
        <taxon>Hyphomicrobiales</taxon>
        <taxon>Phyllobacteriaceae</taxon>
        <taxon>Mesorhizobium</taxon>
    </lineage>
</organism>
<dbReference type="Proteomes" id="UP000193083">
    <property type="component" value="Unassembled WGS sequence"/>
</dbReference>
<feature type="domain" description="Phasin" evidence="2">
    <location>
        <begin position="30"/>
        <end position="127"/>
    </location>
</feature>
<dbReference type="AlphaFoldDB" id="A0A1X7P9T6"/>
<dbReference type="OrthoDB" id="7857244at2"/>